<sequence length="142" mass="15450">MKISEVMTREVQTIQPDQPVQEAASFMLTADAGSIPVTDGERLVGMITDRDIAVRGIAKGHGPDTPVRELMTNDIICARIDQDIEEVATKMSQAQVRRLPVIDEQDRLCGIVSLGDLARETSDDSAQQALEGVVQPGGEHRQ</sequence>
<dbReference type="InterPro" id="IPR000644">
    <property type="entry name" value="CBS_dom"/>
</dbReference>
<protein>
    <submittedName>
        <fullName evidence="4">CBS domain-containing protein</fullName>
    </submittedName>
</protein>
<evidence type="ECO:0000256" key="2">
    <source>
        <dbReference type="PROSITE-ProRule" id="PRU00703"/>
    </source>
</evidence>
<organism evidence="4 5">
    <name type="scientific">Sphingomonas hankyongi</name>
    <dbReference type="NCBI Taxonomy" id="2908209"/>
    <lineage>
        <taxon>Bacteria</taxon>
        <taxon>Pseudomonadati</taxon>
        <taxon>Pseudomonadota</taxon>
        <taxon>Alphaproteobacteria</taxon>
        <taxon>Sphingomonadales</taxon>
        <taxon>Sphingomonadaceae</taxon>
        <taxon>Sphingomonas</taxon>
    </lineage>
</organism>
<dbReference type="RefSeq" id="WP_249830140.1">
    <property type="nucleotide sequence ID" value="NZ_JAMGBE010000001.1"/>
</dbReference>
<dbReference type="PANTHER" id="PTHR43080:SF2">
    <property type="entry name" value="CBS DOMAIN-CONTAINING PROTEIN"/>
    <property type="match status" value="1"/>
</dbReference>
<dbReference type="Pfam" id="PF00571">
    <property type="entry name" value="CBS"/>
    <property type="match status" value="2"/>
</dbReference>
<dbReference type="InterPro" id="IPR046342">
    <property type="entry name" value="CBS_dom_sf"/>
</dbReference>
<dbReference type="PROSITE" id="PS51371">
    <property type="entry name" value="CBS"/>
    <property type="match status" value="2"/>
</dbReference>
<gene>
    <name evidence="4" type="ORF">LZ538_01005</name>
</gene>
<dbReference type="PANTHER" id="PTHR43080">
    <property type="entry name" value="CBS DOMAIN-CONTAINING PROTEIN CBSX3, MITOCHONDRIAL"/>
    <property type="match status" value="1"/>
</dbReference>
<dbReference type="Gene3D" id="3.10.580.10">
    <property type="entry name" value="CBS-domain"/>
    <property type="match status" value="1"/>
</dbReference>
<dbReference type="SUPFAM" id="SSF54631">
    <property type="entry name" value="CBS-domain pair"/>
    <property type="match status" value="1"/>
</dbReference>
<evidence type="ECO:0000259" key="3">
    <source>
        <dbReference type="PROSITE" id="PS51371"/>
    </source>
</evidence>
<proteinExistence type="predicted"/>
<dbReference type="EMBL" id="JAMGBE010000001">
    <property type="protein sequence ID" value="MCL6728634.1"/>
    <property type="molecule type" value="Genomic_DNA"/>
</dbReference>
<dbReference type="Proteomes" id="UP001165342">
    <property type="component" value="Unassembled WGS sequence"/>
</dbReference>
<reference evidence="4" key="1">
    <citation type="submission" date="2022-05" db="EMBL/GenBank/DDBJ databases">
        <authorList>
            <person name="Jo J.-H."/>
            <person name="Im W.-T."/>
        </authorList>
    </citation>
    <scope>NUCLEOTIDE SEQUENCE</scope>
    <source>
        <strain evidence="4">SE220</strain>
    </source>
</reference>
<feature type="domain" description="CBS" evidence="3">
    <location>
        <begin position="71"/>
        <end position="127"/>
    </location>
</feature>
<dbReference type="InterPro" id="IPR051257">
    <property type="entry name" value="Diverse_CBS-Domain"/>
</dbReference>
<evidence type="ECO:0000313" key="5">
    <source>
        <dbReference type="Proteomes" id="UP001165342"/>
    </source>
</evidence>
<name>A0ABT0RYE8_9SPHN</name>
<dbReference type="SMART" id="SM00116">
    <property type="entry name" value="CBS"/>
    <property type="match status" value="2"/>
</dbReference>
<evidence type="ECO:0000256" key="1">
    <source>
        <dbReference type="ARBA" id="ARBA00023122"/>
    </source>
</evidence>
<evidence type="ECO:0000313" key="4">
    <source>
        <dbReference type="EMBL" id="MCL6728634.1"/>
    </source>
</evidence>
<feature type="domain" description="CBS" evidence="3">
    <location>
        <begin position="7"/>
        <end position="65"/>
    </location>
</feature>
<dbReference type="CDD" id="cd04622">
    <property type="entry name" value="CBS_pair_HRP1_like"/>
    <property type="match status" value="1"/>
</dbReference>
<keyword evidence="1 2" id="KW-0129">CBS domain</keyword>
<keyword evidence="5" id="KW-1185">Reference proteome</keyword>
<comment type="caution">
    <text evidence="4">The sequence shown here is derived from an EMBL/GenBank/DDBJ whole genome shotgun (WGS) entry which is preliminary data.</text>
</comment>
<accession>A0ABT0RYE8</accession>